<dbReference type="PIRSF" id="PIRSF036312">
    <property type="entry name" value="Fibrillin"/>
    <property type="match status" value="1"/>
</dbReference>
<evidence type="ECO:0000256" key="11">
    <source>
        <dbReference type="SAM" id="MobiDB-lite"/>
    </source>
</evidence>
<keyword evidence="2" id="KW-0964">Secreted</keyword>
<dbReference type="InterPro" id="IPR036773">
    <property type="entry name" value="TB_dom_sf"/>
</dbReference>
<evidence type="ECO:0000256" key="8">
    <source>
        <dbReference type="ARBA" id="ARBA00023157"/>
    </source>
</evidence>
<dbReference type="PROSITE" id="PS00010">
    <property type="entry name" value="ASX_HYDROXYL"/>
    <property type="match status" value="39"/>
</dbReference>
<feature type="domain" description="EGF-like" evidence="13">
    <location>
        <begin position="217"/>
        <end position="258"/>
    </location>
</feature>
<feature type="domain" description="EGF-like" evidence="13">
    <location>
        <begin position="1938"/>
        <end position="1975"/>
    </location>
</feature>
<feature type="domain" description="EGF-like" evidence="13">
    <location>
        <begin position="1572"/>
        <end position="1613"/>
    </location>
</feature>
<keyword evidence="3" id="KW-0272">Extracellular matrix</keyword>
<dbReference type="InterPro" id="IPR000742">
    <property type="entry name" value="EGF"/>
</dbReference>
<dbReference type="InterPro" id="IPR026823">
    <property type="entry name" value="cEGF"/>
</dbReference>
<dbReference type="FunFam" id="2.10.25.10:FF:000002">
    <property type="entry name" value="Latent-transforming growth factor beta-binding protein 3"/>
    <property type="match status" value="1"/>
</dbReference>
<comment type="subcellular location">
    <subcellularLocation>
        <location evidence="1">Secreted</location>
        <location evidence="1">Extracellular space</location>
        <location evidence="1">Extracellular matrix</location>
    </subcellularLocation>
</comment>
<feature type="region of interest" description="Disordered" evidence="11">
    <location>
        <begin position="31"/>
        <end position="57"/>
    </location>
</feature>
<evidence type="ECO:0000256" key="9">
    <source>
        <dbReference type="ARBA" id="ARBA00023180"/>
    </source>
</evidence>
<dbReference type="Pfam" id="PF07645">
    <property type="entry name" value="EGF_CA"/>
    <property type="match status" value="34"/>
</dbReference>
<feature type="domain" description="EGF-like" evidence="13">
    <location>
        <begin position="1030"/>
        <end position="1072"/>
    </location>
</feature>
<accession>A0AAN9BZY8</accession>
<gene>
    <name evidence="15" type="ORF">V1264_001688</name>
</gene>
<dbReference type="InterPro" id="IPR013032">
    <property type="entry name" value="EGF-like_CS"/>
</dbReference>
<proteinExistence type="predicted"/>
<name>A0AAN9BZY8_9CAEN</name>
<evidence type="ECO:0000256" key="10">
    <source>
        <dbReference type="PROSITE-ProRule" id="PRU00076"/>
    </source>
</evidence>
<dbReference type="FunFam" id="2.10.25.10:FF:000071">
    <property type="entry name" value="Fibrillin 2"/>
    <property type="match status" value="1"/>
</dbReference>
<evidence type="ECO:0000256" key="2">
    <source>
        <dbReference type="ARBA" id="ARBA00022525"/>
    </source>
</evidence>
<feature type="domain" description="TB" evidence="14">
    <location>
        <begin position="815"/>
        <end position="857"/>
    </location>
</feature>
<dbReference type="FunFam" id="2.10.25.10:FF:000096">
    <property type="entry name" value="Putative fibrillin 2"/>
    <property type="match status" value="3"/>
</dbReference>
<dbReference type="InterPro" id="IPR018097">
    <property type="entry name" value="EGF_Ca-bd_CS"/>
</dbReference>
<keyword evidence="7" id="KW-0106">Calcium</keyword>
<feature type="domain" description="EGF-like" evidence="13">
    <location>
        <begin position="532"/>
        <end position="568"/>
    </location>
</feature>
<dbReference type="SMART" id="SM00179">
    <property type="entry name" value="EGF_CA"/>
    <property type="match status" value="45"/>
</dbReference>
<feature type="domain" description="EGF-like" evidence="13">
    <location>
        <begin position="1408"/>
        <end position="1449"/>
    </location>
</feature>
<dbReference type="Gene3D" id="2.10.25.10">
    <property type="entry name" value="Laminin"/>
    <property type="match status" value="46"/>
</dbReference>
<feature type="domain" description="EGF-like" evidence="13">
    <location>
        <begin position="1366"/>
        <end position="1403"/>
    </location>
</feature>
<dbReference type="PROSITE" id="PS01186">
    <property type="entry name" value="EGF_2"/>
    <property type="match status" value="24"/>
</dbReference>
<evidence type="ECO:0000256" key="3">
    <source>
        <dbReference type="ARBA" id="ARBA00022530"/>
    </source>
</evidence>
<dbReference type="SUPFAM" id="SSF57184">
    <property type="entry name" value="Growth factor receptor domain"/>
    <property type="match status" value="12"/>
</dbReference>
<feature type="domain" description="EGF-like" evidence="13">
    <location>
        <begin position="2112"/>
        <end position="2153"/>
    </location>
</feature>
<dbReference type="InterPro" id="IPR009030">
    <property type="entry name" value="Growth_fac_rcpt_cys_sf"/>
</dbReference>
<keyword evidence="8 10" id="KW-1015">Disulfide bond</keyword>
<feature type="domain" description="EGF-like" evidence="13">
    <location>
        <begin position="2194"/>
        <end position="2234"/>
    </location>
</feature>
<dbReference type="GO" id="GO:0071944">
    <property type="term" value="C:cell periphery"/>
    <property type="evidence" value="ECO:0007669"/>
    <property type="project" value="UniProtKB-ARBA"/>
</dbReference>
<dbReference type="Pfam" id="PF12947">
    <property type="entry name" value="EGF_3"/>
    <property type="match status" value="2"/>
</dbReference>
<dbReference type="InterPro" id="IPR000152">
    <property type="entry name" value="EGF-type_Asp/Asn_hydroxyl_site"/>
</dbReference>
<dbReference type="InterPro" id="IPR001881">
    <property type="entry name" value="EGF-like_Ca-bd_dom"/>
</dbReference>
<dbReference type="Pfam" id="PF12662">
    <property type="entry name" value="cEGF"/>
    <property type="match status" value="3"/>
</dbReference>
<feature type="domain" description="TB" evidence="14">
    <location>
        <begin position="2026"/>
        <end position="2095"/>
    </location>
</feature>
<feature type="domain" description="EGF-like" evidence="13">
    <location>
        <begin position="449"/>
        <end position="485"/>
    </location>
</feature>
<feature type="domain" description="TB" evidence="14">
    <location>
        <begin position="619"/>
        <end position="675"/>
    </location>
</feature>
<evidence type="ECO:0000313" key="15">
    <source>
        <dbReference type="EMBL" id="KAK7115901.1"/>
    </source>
</evidence>
<dbReference type="PROSITE" id="PS50026">
    <property type="entry name" value="EGF_3"/>
    <property type="match status" value="38"/>
</dbReference>
<keyword evidence="9" id="KW-0325">Glycoprotein</keyword>
<feature type="domain" description="EGF-like" evidence="13">
    <location>
        <begin position="259"/>
        <end position="300"/>
    </location>
</feature>
<feature type="domain" description="TB" evidence="14">
    <location>
        <begin position="923"/>
        <end position="974"/>
    </location>
</feature>
<dbReference type="InterPro" id="IPR049883">
    <property type="entry name" value="NOTCH1_EGF-like"/>
</dbReference>
<dbReference type="InterPro" id="IPR052080">
    <property type="entry name" value="vWF_C/EGF_Fibrillin"/>
</dbReference>
<feature type="domain" description="TB" evidence="14">
    <location>
        <begin position="1660"/>
        <end position="1720"/>
    </location>
</feature>
<feature type="domain" description="EGF-like" evidence="13">
    <location>
        <begin position="490"/>
        <end position="531"/>
    </location>
</feature>
<feature type="domain" description="EGF-like" evidence="13">
    <location>
        <begin position="1115"/>
        <end position="1156"/>
    </location>
</feature>
<protein>
    <submittedName>
        <fullName evidence="15">Uncharacterized protein</fullName>
    </submittedName>
</protein>
<feature type="domain" description="EGF-like" evidence="13">
    <location>
        <begin position="1856"/>
        <end position="1896"/>
    </location>
</feature>
<feature type="domain" description="EGF-like" evidence="13">
    <location>
        <begin position="573"/>
        <end position="614"/>
    </location>
</feature>
<keyword evidence="16" id="KW-1185">Reference proteome</keyword>
<feature type="disulfide bond" evidence="10">
    <location>
        <begin position="121"/>
        <end position="131"/>
    </location>
</feature>
<evidence type="ECO:0000313" key="16">
    <source>
        <dbReference type="Proteomes" id="UP001374579"/>
    </source>
</evidence>
<feature type="disulfide bond" evidence="10">
    <location>
        <begin position="139"/>
        <end position="148"/>
    </location>
</feature>
<feature type="domain" description="TB" evidence="14">
    <location>
        <begin position="155"/>
        <end position="198"/>
    </location>
</feature>
<dbReference type="FunFam" id="2.10.25.10:FF:000017">
    <property type="entry name" value="latent-transforming growth factor beta-binding protein 4 isoform X1"/>
    <property type="match status" value="2"/>
</dbReference>
<feature type="domain" description="EGF-like" evidence="13">
    <location>
        <begin position="1897"/>
        <end position="1937"/>
    </location>
</feature>
<dbReference type="GO" id="GO:0005509">
    <property type="term" value="F:calcium ion binding"/>
    <property type="evidence" value="ECO:0007669"/>
    <property type="project" value="InterPro"/>
</dbReference>
<feature type="domain" description="EGF-like" evidence="13">
    <location>
        <begin position="876"/>
        <end position="914"/>
    </location>
</feature>
<dbReference type="PANTHER" id="PTHR47333:SF5">
    <property type="entry name" value="FIBRILLIN-3"/>
    <property type="match status" value="1"/>
</dbReference>
<evidence type="ECO:0000256" key="4">
    <source>
        <dbReference type="ARBA" id="ARBA00022536"/>
    </source>
</evidence>
<feature type="domain" description="EGF-like" evidence="13">
    <location>
        <begin position="1073"/>
        <end position="1114"/>
    </location>
</feature>
<feature type="domain" description="EGF-like" evidence="13">
    <location>
        <begin position="1450"/>
        <end position="1490"/>
    </location>
</feature>
<feature type="domain" description="EGF-like" evidence="13">
    <location>
        <begin position="729"/>
        <end position="770"/>
    </location>
</feature>
<feature type="domain" description="EGF-like" evidence="13">
    <location>
        <begin position="1980"/>
        <end position="2021"/>
    </location>
</feature>
<comment type="caution">
    <text evidence="10">Lacks conserved residue(s) required for the propagation of feature annotation.</text>
</comment>
<evidence type="ECO:0000259" key="13">
    <source>
        <dbReference type="PROSITE" id="PS50026"/>
    </source>
</evidence>
<dbReference type="FunFam" id="2.10.25.10:FF:000014">
    <property type="entry name" value="Latent-transforming growth factor beta-binding protein 3"/>
    <property type="match status" value="5"/>
</dbReference>
<reference evidence="15 16" key="1">
    <citation type="submission" date="2024-02" db="EMBL/GenBank/DDBJ databases">
        <title>Chromosome-scale genome assembly of the rough periwinkle Littorina saxatilis.</title>
        <authorList>
            <person name="De Jode A."/>
            <person name="Faria R."/>
            <person name="Formenti G."/>
            <person name="Sims Y."/>
            <person name="Smith T.P."/>
            <person name="Tracey A."/>
            <person name="Wood J.M.D."/>
            <person name="Zagrodzka Z.B."/>
            <person name="Johannesson K."/>
            <person name="Butlin R.K."/>
            <person name="Leder E.H."/>
        </authorList>
    </citation>
    <scope>NUCLEOTIDE SEQUENCE [LARGE SCALE GENOMIC DNA]</scope>
    <source>
        <strain evidence="15">Snail1</strain>
        <tissue evidence="15">Muscle</tissue>
    </source>
</reference>
<feature type="chain" id="PRO_5042968045" evidence="12">
    <location>
        <begin position="32"/>
        <end position="2898"/>
    </location>
</feature>
<comment type="caution">
    <text evidence="15">The sequence shown here is derived from an EMBL/GenBank/DDBJ whole genome shotgun (WGS) entry which is preliminary data.</text>
</comment>
<dbReference type="CDD" id="cd00054">
    <property type="entry name" value="EGF_CA"/>
    <property type="match status" value="22"/>
</dbReference>
<evidence type="ECO:0000256" key="7">
    <source>
        <dbReference type="ARBA" id="ARBA00022837"/>
    </source>
</evidence>
<keyword evidence="4 10" id="KW-0245">EGF-like domain</keyword>
<evidence type="ECO:0000256" key="12">
    <source>
        <dbReference type="SAM" id="SignalP"/>
    </source>
</evidence>
<feature type="domain" description="EGF-like" evidence="13">
    <location>
        <begin position="2508"/>
        <end position="2546"/>
    </location>
</feature>
<feature type="domain" description="EGF-like" evidence="13">
    <location>
        <begin position="117"/>
        <end position="149"/>
    </location>
</feature>
<evidence type="ECO:0000259" key="14">
    <source>
        <dbReference type="PROSITE" id="PS51364"/>
    </source>
</evidence>
<feature type="domain" description="EGF-like" evidence="13">
    <location>
        <begin position="1771"/>
        <end position="1813"/>
    </location>
</feature>
<dbReference type="Pfam" id="PF00683">
    <property type="entry name" value="TB"/>
    <property type="match status" value="9"/>
</dbReference>
<feature type="domain" description="TB" evidence="14">
    <location>
        <begin position="305"/>
        <end position="361"/>
    </location>
</feature>
<dbReference type="EMBL" id="JBAMIC010000001">
    <property type="protein sequence ID" value="KAK7115901.1"/>
    <property type="molecule type" value="Genomic_DNA"/>
</dbReference>
<feature type="domain" description="EGF-like" evidence="13">
    <location>
        <begin position="2154"/>
        <end position="2193"/>
    </location>
</feature>
<dbReference type="FunFam" id="2.10.25.10:FF:000038">
    <property type="entry name" value="Fibrillin 2"/>
    <property type="match status" value="4"/>
</dbReference>
<dbReference type="FunFam" id="2.10.25.10:FF:000005">
    <property type="entry name" value="Fibrillin 2"/>
    <property type="match status" value="3"/>
</dbReference>
<dbReference type="InterPro" id="IPR024731">
    <property type="entry name" value="NELL2-like_EGF"/>
</dbReference>
<feature type="domain" description="EGF-like" evidence="13">
    <location>
        <begin position="408"/>
        <end position="448"/>
    </location>
</feature>
<feature type="domain" description="EGF-like" evidence="13">
    <location>
        <begin position="2235"/>
        <end position="2271"/>
    </location>
</feature>
<feature type="domain" description="TB" evidence="14">
    <location>
        <begin position="2321"/>
        <end position="2373"/>
    </location>
</feature>
<evidence type="ECO:0000256" key="5">
    <source>
        <dbReference type="ARBA" id="ARBA00022729"/>
    </source>
</evidence>
<feature type="domain" description="EGF-like" evidence="13">
    <location>
        <begin position="1284"/>
        <end position="1322"/>
    </location>
</feature>
<feature type="domain" description="EGF-like" evidence="13">
    <location>
        <begin position="1325"/>
        <end position="1363"/>
    </location>
</feature>
<dbReference type="SMART" id="SM00181">
    <property type="entry name" value="EGF"/>
    <property type="match status" value="46"/>
</dbReference>
<dbReference type="PROSITE" id="PS01187">
    <property type="entry name" value="EGF_CA"/>
    <property type="match status" value="18"/>
</dbReference>
<evidence type="ECO:0000256" key="1">
    <source>
        <dbReference type="ARBA" id="ARBA00004498"/>
    </source>
</evidence>
<dbReference type="FunFam" id="2.10.25.10:FF:000010">
    <property type="entry name" value="Pro-epidermal growth factor"/>
    <property type="match status" value="1"/>
</dbReference>
<dbReference type="Pfam" id="PF12661">
    <property type="entry name" value="hEGF"/>
    <property type="match status" value="2"/>
</dbReference>
<feature type="domain" description="EGF-like" evidence="13">
    <location>
        <begin position="988"/>
        <end position="1029"/>
    </location>
</feature>
<dbReference type="Pfam" id="PF14670">
    <property type="entry name" value="FXa_inhibition"/>
    <property type="match status" value="1"/>
</dbReference>
<dbReference type="Gene3D" id="3.90.290.10">
    <property type="entry name" value="TGF-beta binding (TB) domain"/>
    <property type="match status" value="9"/>
</dbReference>
<feature type="domain" description="EGF-like" evidence="13">
    <location>
        <begin position="687"/>
        <end position="728"/>
    </location>
</feature>
<dbReference type="FunFam" id="2.10.25.10:FF:000003">
    <property type="entry name" value="fibrillin-1 isoform X1"/>
    <property type="match status" value="13"/>
</dbReference>
<sequence length="2898" mass="315661">MEGPQTWSLRWLRVGLVVLVLLTMVPDDVKGQTRTRTRTRRYRSRSRSQLQADEPRGPNVCGARFRRRCCNGWKQPSGSQLCIIPICIAGCNDGGRCMRPNLCLCSNRQISPQCSGGEAQCRSGCQNGGRCVGADRCSCPYGFTGTSCQHDFRTGPCFTQVSNNMCRGQLTGVVCTKTLCCTTIGAAWGRPCEQCPPETHPCRRGYIPNPETNTCQDVNECQAIPGLCVGGDCVNTLGSYRCECKAGQTQNPISKVCEDINECETIPGVCTNGQCTNTEGSYFCTCNSGFEPTDDRTLCTSAQLGFCYTRVVDLNCQDRISEKLSLQDCCCSVNMGKGWSLSGQFCQPCPSPGSDAHSRLCKTSQPIVDYCSLFDKLCDNGRCVSLPGSFRCECNPGFRNDSSGNCVDIDECSQRGICRNGRCINTQGGFRCECNEGFVLSPDGNYCTDMNECETRKMCPNGQCFNMDGSYKCVCNPGYRQSPNQQICYDINECTENGRLCVNGQCINLDGSYKCECNSGFQLSPDGAFCLDYDECRTTGMCSNGRCQNMMGSFKCVCNPGFKLARSGEACIDINECTANPGICVNGQCINNQGSFRCDCPRGFTLGPDGRTCLDLRRSLCYPDVQNGRCLNPLPMMVSKSTCCCSLMISGFTYAWGQTCEICPAMTDPDFPTLCPHGKGTDHDGKDINECMLNPNICENGACENRQMGYRCVCNPGYKADGTGTLCLDINECEQNPRLCDGGRCRNTPGSYQCVCPSGYLFNARTRMCEDMDECRDSPCVGGRCVNLAGSFRCDCPPGTIKDADGRICIDNRRGTCWLNINNGQCENNIQAAVTRSECCGSIGKAWGSPCTPCPSEMEMDCPTGFSFKNGVTCVDINECELFPGICRGGGQCVNSQGSFRCTCPSGLTLDNSGLKCIDNRRSVCFQQYTSMACQRPLMGTYTRSDCCCSIGEGFGEPCAACPIAGTDSFKELCEDATKPGTRGQIKDINECLLFRGLCANGRCRNTLGSFECDCNPGFAVDNLGTNCTDIDECRISMTEICGNGRCVNTPGGFHCECDAGFVGVMMNQMCIDVDECKEQKGLCLGGNCVNTVGSYECQCPDGHELATDGRMCKDVDECGSSSSICSNGHCENFMGGYQCICNPGYITNDLKSLCVDTNECRDSNGQCQSVCINMPGSFSCSCESGFLLLTDGRSCVDVDECKETADICNGGRCDNLPGAYRCICRGGLTASPDQKRCLDVDECLLNKNLCLNGICQNTHGSFVCKCDIGFGVKTSIGATGCTDDNECETDESSCDANAACINTLGSYKCDCKPGYTGDGFTCRDVNECVRDNGGCARDAGCVNFAGSFRCICDDGFTGDGYECRDVDECSLDPGICENGNCFNFPGGYRCECDMGFAPTEDERACVDINECEMFPNLCVNGQCENVFGMFRCICNQGYKLDITGGNCTDIDECQNPDNCQYGTCINQQGSYLCQCPPNFESNPTGTGCVDKRVGSCYMDVPLFESGRLGVCNDEIASSVSRPTCCCTVGLGWGEVPGFCEPCPRNGTAERNNLCPGGPGFRPNLVTLVLEDINECVEVKGICEGGECQNTFGSYLCRCPDGYRMDGDKHRCVDVNECVEQPGICGIGSCVNKDGNFSCICPNGHIMLPDGHTCMDMRKSRCYRDYYNTTLPPYATVCEPEDALTIDVTEFQCCCLFGAAWGNPCRTCPARGTRAFRRLCEDGPISVTDVNECEINPDLCRNGECIDTRGSFRCRCFPGFVYNPLTQTCDDEDECQRQPSPCIGNAQCLNMPGSYTCDCPAGYRILPDGRRCEDINECDEILGTCQNGECMNLQGSFSCICRPGFHLSPDRTTCTDMDECIVRPGLCRNGSCDNMMGSYRCHCNPGFRLTSRGECEDIDECRTLFSTCENGRCVNTQGSFTCQCQRGYTLTADNNCIDVDECIRGDEICRRGMCQNMEGSYLCECQEGYRLSRFGDECVDVDECREVDGVCYQGRCENSDGSFMCFCPPGFTMTTDGKACLDFRPGTCYDGFNLHQTRRSKGSLPQNEIGTCTNPRNANLTKAQCCCTNAEAWGATRDMCMLCPKPGDLGFDALCPEGYGYVTISPDGVVADLNECLLNPGICTNGFCINTDGSFRCECGPGYRLDASGTNCIDKDECVERSICGNGTCMNVDGSFNCMCSLGFQPGPKETCQDIDECDTSDNQCAFRCFNMPGTFRCICPMGYKVAADQIHCEDVDECATPANKCRYACKNTVGSFVCVCPEGYIQRGADECLDVDECRTTPGICQNGRCYNSQGGFRCDCNPGYEASEDGKACFDRRLGNCYLELMGGRCMQTPDLARLTKAECCCSLAAAWGRSCERCPSVSSMAFSRLCPMGPGLTPDGRDIDECSSMPTACQNGRCLNTMGSYRCVCNKGYKTDQSGKRCVDRDECEQRPKVCEFTCSNTLGSFVCGCPSGYVLNMDQRTCRDLDECTTMRHNCQNKCINTPGSFECDCLPGFRKGSRGECRDMDECAETPGLCGPVGTCHNTQGSYECVCPRGYKRDKAGTRCIDQDECEDGKCEGDCENTLGSYNCVCLPGFNQHFGSCVDDNECSQGYQCGLALCINTQGSYDCQCNGGLSFDLNQLSCIDQNACGGNPCLFGCSPDGGGSGFTCGCPSGYVPVGQGHCMASNPSITQYPPGVQLPHEPGPSSGDLPPGEGCYNCNHDFGDLPLSRPYSGRSKRSVAEKTEIEEEDLDEVLNLYQQRLVAEKSMSVGAVMRSRRSVDRYYDWHVNKKKTTFNTTEVATAPQLPMTYENQTVVLRLKHKQTRPKVRIIKVLPAMAALKHNVRYTIVGGNQGDVFAMHERKGISSLHFTHKLAEPAEFRLEIKCEPVVSDVKVEDRPVHLDSYTIKLLILVE</sequence>
<keyword evidence="5 12" id="KW-0732">Signal</keyword>
<dbReference type="PANTHER" id="PTHR47333">
    <property type="entry name" value="VON WILLEBRAND FACTOR C AND EGF DOMAIN-CONTAINING PROTEIN"/>
    <property type="match status" value="1"/>
</dbReference>
<evidence type="ECO:0000256" key="6">
    <source>
        <dbReference type="ARBA" id="ARBA00022737"/>
    </source>
</evidence>
<feature type="compositionally biased region" description="Basic residues" evidence="11">
    <location>
        <begin position="33"/>
        <end position="46"/>
    </location>
</feature>
<feature type="signal peptide" evidence="12">
    <location>
        <begin position="1"/>
        <end position="31"/>
    </location>
</feature>
<dbReference type="SUPFAM" id="SSF57581">
    <property type="entry name" value="TB module/8-cys domain"/>
    <property type="match status" value="9"/>
</dbReference>
<dbReference type="InterPro" id="IPR017878">
    <property type="entry name" value="TB_dom"/>
</dbReference>
<feature type="domain" description="EGF-like" evidence="13">
    <location>
        <begin position="1240"/>
        <end position="1277"/>
    </location>
</feature>
<feature type="domain" description="EGF-like" evidence="13">
    <location>
        <begin position="771"/>
        <end position="810"/>
    </location>
</feature>
<feature type="disulfide bond" evidence="10">
    <location>
        <begin position="775"/>
        <end position="785"/>
    </location>
</feature>
<feature type="domain" description="TB" evidence="14">
    <location>
        <begin position="1495"/>
        <end position="1555"/>
    </location>
</feature>
<feature type="domain" description="EGF-like" evidence="13">
    <location>
        <begin position="2385"/>
        <end position="2422"/>
    </location>
</feature>
<feature type="domain" description="EGF-like" evidence="13">
    <location>
        <begin position="2275"/>
        <end position="2312"/>
    </location>
</feature>
<dbReference type="SUPFAM" id="SSF57196">
    <property type="entry name" value="EGF/Laminin"/>
    <property type="match status" value="11"/>
</dbReference>
<feature type="domain" description="EGF-like" evidence="13">
    <location>
        <begin position="2468"/>
        <end position="2505"/>
    </location>
</feature>
<dbReference type="FunFam" id="2.10.25.10:FF:000240">
    <property type="entry name" value="Vitamin K-dependent protein S"/>
    <property type="match status" value="1"/>
</dbReference>
<dbReference type="Proteomes" id="UP001374579">
    <property type="component" value="Unassembled WGS sequence"/>
</dbReference>
<keyword evidence="6" id="KW-0677">Repeat</keyword>
<dbReference type="PROSITE" id="PS51364">
    <property type="entry name" value="TB"/>
    <property type="match status" value="9"/>
</dbReference>
<feature type="domain" description="EGF-like" evidence="13">
    <location>
        <begin position="1729"/>
        <end position="1770"/>
    </location>
</feature>
<feature type="domain" description="EGF-like" evidence="13">
    <location>
        <begin position="1814"/>
        <end position="1855"/>
    </location>
</feature>
<dbReference type="PROSITE" id="PS00022">
    <property type="entry name" value="EGF_1"/>
    <property type="match status" value="1"/>
</dbReference>
<organism evidence="15 16">
    <name type="scientific">Littorina saxatilis</name>
    <dbReference type="NCBI Taxonomy" id="31220"/>
    <lineage>
        <taxon>Eukaryota</taxon>
        <taxon>Metazoa</taxon>
        <taxon>Spiralia</taxon>
        <taxon>Lophotrochozoa</taxon>
        <taxon>Mollusca</taxon>
        <taxon>Gastropoda</taxon>
        <taxon>Caenogastropoda</taxon>
        <taxon>Littorinimorpha</taxon>
        <taxon>Littorinoidea</taxon>
        <taxon>Littorinidae</taxon>
        <taxon>Littorina</taxon>
    </lineage>
</organism>